<evidence type="ECO:0000313" key="9">
    <source>
        <dbReference type="Proteomes" id="UP001158576"/>
    </source>
</evidence>
<keyword evidence="6" id="KW-0325">Glycoprotein</keyword>
<dbReference type="SUPFAM" id="SSF103473">
    <property type="entry name" value="MFS general substrate transporter"/>
    <property type="match status" value="1"/>
</dbReference>
<organism evidence="8 9">
    <name type="scientific">Oikopleura dioica</name>
    <name type="common">Tunicate</name>
    <dbReference type="NCBI Taxonomy" id="34765"/>
    <lineage>
        <taxon>Eukaryota</taxon>
        <taxon>Metazoa</taxon>
        <taxon>Chordata</taxon>
        <taxon>Tunicata</taxon>
        <taxon>Appendicularia</taxon>
        <taxon>Copelata</taxon>
        <taxon>Oikopleuridae</taxon>
        <taxon>Oikopleura</taxon>
    </lineage>
</organism>
<protein>
    <submittedName>
        <fullName evidence="8">Oidioi.mRNA.OKI2018_I69.XSR.g16620.t2.cds</fullName>
    </submittedName>
</protein>
<feature type="transmembrane region" description="Helical" evidence="7">
    <location>
        <begin position="303"/>
        <end position="323"/>
    </location>
</feature>
<evidence type="ECO:0000256" key="1">
    <source>
        <dbReference type="ARBA" id="ARBA00004651"/>
    </source>
</evidence>
<feature type="transmembrane region" description="Helical" evidence="7">
    <location>
        <begin position="188"/>
        <end position="221"/>
    </location>
</feature>
<keyword evidence="9" id="KW-1185">Reference proteome</keyword>
<keyword evidence="3 7" id="KW-0812">Transmembrane</keyword>
<name>A0ABN7SNZ2_OIKDI</name>
<dbReference type="PANTHER" id="PTHR20766">
    <property type="entry name" value="LARGE NEUTRAL AMINO ACIDS TRANSPORTER SMALL SUBUNIT 4-LIKE ISOFORM X1"/>
    <property type="match status" value="1"/>
</dbReference>
<dbReference type="PANTHER" id="PTHR20766:SF3">
    <property type="entry name" value="LARGE NEUTRAL AMINO ACIDS TRANSPORTER SMALL SUBUNIT 4-LIKE ISOFORM X1"/>
    <property type="match status" value="1"/>
</dbReference>
<gene>
    <name evidence="8" type="ORF">OKIOD_LOCUS8178</name>
</gene>
<reference evidence="8 9" key="1">
    <citation type="submission" date="2021-04" db="EMBL/GenBank/DDBJ databases">
        <authorList>
            <person name="Bliznina A."/>
        </authorList>
    </citation>
    <scope>NUCLEOTIDE SEQUENCE [LARGE SCALE GENOMIC DNA]</scope>
</reference>
<evidence type="ECO:0000313" key="8">
    <source>
        <dbReference type="EMBL" id="CAG5099654.1"/>
    </source>
</evidence>
<feature type="transmembrane region" description="Helical" evidence="7">
    <location>
        <begin position="25"/>
        <end position="44"/>
    </location>
</feature>
<keyword evidence="2" id="KW-1003">Cell membrane</keyword>
<feature type="transmembrane region" description="Helical" evidence="7">
    <location>
        <begin position="81"/>
        <end position="101"/>
    </location>
</feature>
<dbReference type="EMBL" id="OU015569">
    <property type="protein sequence ID" value="CAG5099654.1"/>
    <property type="molecule type" value="Genomic_DNA"/>
</dbReference>
<feature type="transmembrane region" description="Helical" evidence="7">
    <location>
        <begin position="56"/>
        <end position="75"/>
    </location>
</feature>
<evidence type="ECO:0000256" key="6">
    <source>
        <dbReference type="ARBA" id="ARBA00023180"/>
    </source>
</evidence>
<evidence type="ECO:0000256" key="3">
    <source>
        <dbReference type="ARBA" id="ARBA00022692"/>
    </source>
</evidence>
<accession>A0ABN7SNZ2</accession>
<evidence type="ECO:0000256" key="7">
    <source>
        <dbReference type="SAM" id="Phobius"/>
    </source>
</evidence>
<evidence type="ECO:0000256" key="4">
    <source>
        <dbReference type="ARBA" id="ARBA00022989"/>
    </source>
</evidence>
<proteinExistence type="predicted"/>
<evidence type="ECO:0000256" key="2">
    <source>
        <dbReference type="ARBA" id="ARBA00022475"/>
    </source>
</evidence>
<dbReference type="InterPro" id="IPR036259">
    <property type="entry name" value="MFS_trans_sf"/>
</dbReference>
<keyword evidence="4 7" id="KW-1133">Transmembrane helix</keyword>
<comment type="subcellular location">
    <subcellularLocation>
        <location evidence="1">Cell membrane</location>
        <topology evidence="1">Multi-pass membrane protein</topology>
    </subcellularLocation>
</comment>
<evidence type="ECO:0000256" key="5">
    <source>
        <dbReference type="ARBA" id="ARBA00023136"/>
    </source>
</evidence>
<keyword evidence="5 7" id="KW-0472">Membrane</keyword>
<feature type="transmembrane region" description="Helical" evidence="7">
    <location>
        <begin position="241"/>
        <end position="266"/>
    </location>
</feature>
<dbReference type="Proteomes" id="UP001158576">
    <property type="component" value="Chromosome XSR"/>
</dbReference>
<sequence length="396" mass="44237">MIMFLLSTITFTAISYFPEDLSWLMLPAVILNGVGGITIVFTSFQFGNLFSAARSTVIAVMIGSYNASSFVYTLFLNLYRMGVSFPVLMLVHGGLLFIALVESWFNVPVKPIPTLEEQRSKKSPPRTSVRRHTTALAVQNNAFTIEEESDVNESNEGSNTEVTAQKLKIPAPRRESIFAAAEQNPPSFLAVIISWPCLLSLLTMCITQLRIVMFIGQLALFLRSSPDFTDETPVVDREDKVTFYVTIFGWMQLFCLLVAPVIGNVLDKNLEICRDDPIAGVRSRDSNSTQAFRRVQALRNTRNAYLITEACLLAIGILMVLPIPIWAQYITFLLVTWIRTFLHSTAGGLYVNVFHYAHLGKLTGLGSIVSAIFCLLNDPLFKIVNNILDQDPFWVS</sequence>